<sequence>MTSIQIPNIPNIIIPSTQPRISTPHIRYDKVRVIHTNNFELNISVIALVQKCAKFLCHSVRTGTTILFHVEEVNQGRLNHFIQRGYDGWSRHYVNDLDNFKADFDVSNFAYRLAYITASNGCRNPIELPFLESVHNIIESVADQLEEVYCFEKKQFDWPA</sequence>
<dbReference type="AlphaFoldDB" id="A0A6C0KDF3"/>
<evidence type="ECO:0000313" key="1">
    <source>
        <dbReference type="EMBL" id="QHU16045.1"/>
    </source>
</evidence>
<reference evidence="1" key="1">
    <citation type="journal article" date="2020" name="Nature">
        <title>Giant virus diversity and host interactions through global metagenomics.</title>
        <authorList>
            <person name="Schulz F."/>
            <person name="Roux S."/>
            <person name="Paez-Espino D."/>
            <person name="Jungbluth S."/>
            <person name="Walsh D.A."/>
            <person name="Denef V.J."/>
            <person name="McMahon K.D."/>
            <person name="Konstantinidis K.T."/>
            <person name="Eloe-Fadrosh E.A."/>
            <person name="Kyrpides N.C."/>
            <person name="Woyke T."/>
        </authorList>
    </citation>
    <scope>NUCLEOTIDE SEQUENCE</scope>
    <source>
        <strain evidence="1">GVMAG-S-3300010158-109</strain>
    </source>
</reference>
<proteinExistence type="predicted"/>
<name>A0A6C0KDF3_9ZZZZ</name>
<accession>A0A6C0KDF3</accession>
<organism evidence="1">
    <name type="scientific">viral metagenome</name>
    <dbReference type="NCBI Taxonomy" id="1070528"/>
    <lineage>
        <taxon>unclassified sequences</taxon>
        <taxon>metagenomes</taxon>
        <taxon>organismal metagenomes</taxon>
    </lineage>
</organism>
<protein>
    <submittedName>
        <fullName evidence="1">Uncharacterized protein</fullName>
    </submittedName>
</protein>
<dbReference type="EMBL" id="MN740874">
    <property type="protein sequence ID" value="QHU16045.1"/>
    <property type="molecule type" value="Genomic_DNA"/>
</dbReference>